<name>K1SL37_9ZZZZ</name>
<accession>K1SL37</accession>
<reference evidence="1" key="1">
    <citation type="journal article" date="2013" name="Environ. Microbiol.">
        <title>Microbiota from the distal guts of lean and obese adolescents exhibit partial functional redundancy besides clear differences in community structure.</title>
        <authorList>
            <person name="Ferrer M."/>
            <person name="Ruiz A."/>
            <person name="Lanza F."/>
            <person name="Haange S.B."/>
            <person name="Oberbach A."/>
            <person name="Till H."/>
            <person name="Bargiela R."/>
            <person name="Campoy C."/>
            <person name="Segura M.T."/>
            <person name="Richter M."/>
            <person name="von Bergen M."/>
            <person name="Seifert J."/>
            <person name="Suarez A."/>
        </authorList>
    </citation>
    <scope>NUCLEOTIDE SEQUENCE</scope>
</reference>
<sequence length="140" mass="17134">NKLQIDKELTEREMMHSKIIRDADKVDIYYSLTIYSKEAVWESKDLSNDTISDEIYREFKEDRKINYKNRKTAADTLVSHFAYVFDFNYKYSLQIIYINNYIEKIYKRHKFNDAKTMERYNEIFNIAMEYVKSKMEKKNI</sequence>
<feature type="non-terminal residue" evidence="1">
    <location>
        <position position="1"/>
    </location>
</feature>
<organism evidence="1">
    <name type="scientific">human gut metagenome</name>
    <dbReference type="NCBI Taxonomy" id="408170"/>
    <lineage>
        <taxon>unclassified sequences</taxon>
        <taxon>metagenomes</taxon>
        <taxon>organismal metagenomes</taxon>
    </lineage>
</organism>
<dbReference type="EMBL" id="AJWZ01007729">
    <property type="protein sequence ID" value="EKC56099.1"/>
    <property type="molecule type" value="Genomic_DNA"/>
</dbReference>
<evidence type="ECO:0000313" key="1">
    <source>
        <dbReference type="EMBL" id="EKC56099.1"/>
    </source>
</evidence>
<dbReference type="GO" id="GO:0016787">
    <property type="term" value="F:hydrolase activity"/>
    <property type="evidence" value="ECO:0007669"/>
    <property type="project" value="UniProtKB-KW"/>
</dbReference>
<comment type="caution">
    <text evidence="1">The sequence shown here is derived from an EMBL/GenBank/DDBJ whole genome shotgun (WGS) entry which is preliminary data.</text>
</comment>
<protein>
    <submittedName>
        <fullName evidence="1">Metal-dependent phosphohydrolase</fullName>
    </submittedName>
</protein>
<keyword evidence="1" id="KW-0378">Hydrolase</keyword>
<dbReference type="AlphaFoldDB" id="K1SL37"/>
<proteinExistence type="predicted"/>
<gene>
    <name evidence="1" type="ORF">OBE_11237</name>
</gene>